<dbReference type="RefSeq" id="WP_126128587.1">
    <property type="nucleotide sequence ID" value="NZ_CP034464.1"/>
</dbReference>
<name>A0A3Q9BS20_9BURK</name>
<comment type="subcellular location">
    <subcellularLocation>
        <location evidence="3">Cytoplasm</location>
    </subcellularLocation>
</comment>
<accession>A0A3Q9BS20</accession>
<comment type="similarity">
    <text evidence="1 3">Belongs to the UreD family.</text>
</comment>
<dbReference type="AlphaFoldDB" id="A0A3Q9BS20"/>
<dbReference type="PANTHER" id="PTHR33643:SF1">
    <property type="entry name" value="UREASE ACCESSORY PROTEIN D"/>
    <property type="match status" value="1"/>
</dbReference>
<comment type="subunit">
    <text evidence="3">UreD, UreF and UreG form a complex that acts as a GTP-hydrolysis-dependent molecular chaperone, activating the urease apoprotein by helping to assemble the nickel containing metallocenter of UreC. The UreE protein probably delivers the nickel.</text>
</comment>
<keyword evidence="5" id="KW-1185">Reference proteome</keyword>
<dbReference type="KEGG" id="upv:EJN92_15125"/>
<evidence type="ECO:0000313" key="4">
    <source>
        <dbReference type="EMBL" id="AZP13211.1"/>
    </source>
</evidence>
<dbReference type="InterPro" id="IPR002669">
    <property type="entry name" value="UreD"/>
</dbReference>
<protein>
    <recommendedName>
        <fullName evidence="3">Urease accessory protein UreD</fullName>
    </recommendedName>
</protein>
<dbReference type="GO" id="GO:0005737">
    <property type="term" value="C:cytoplasm"/>
    <property type="evidence" value="ECO:0007669"/>
    <property type="project" value="UniProtKB-SubCell"/>
</dbReference>
<evidence type="ECO:0000256" key="3">
    <source>
        <dbReference type="HAMAP-Rule" id="MF_01384"/>
    </source>
</evidence>
<dbReference type="HAMAP" id="MF_01384">
    <property type="entry name" value="UreD"/>
    <property type="match status" value="1"/>
</dbReference>
<dbReference type="PANTHER" id="PTHR33643">
    <property type="entry name" value="UREASE ACCESSORY PROTEIN D"/>
    <property type="match status" value="1"/>
</dbReference>
<dbReference type="GO" id="GO:0016151">
    <property type="term" value="F:nickel cation binding"/>
    <property type="evidence" value="ECO:0007669"/>
    <property type="project" value="UniProtKB-UniRule"/>
</dbReference>
<reference evidence="4 5" key="1">
    <citation type="journal article" date="2011" name="Int. J. Syst. Evol. Microbiol.">
        <title>Description of Undibacterium oligocarboniphilum sp. nov., isolated from purified water, and Undibacterium pigrum strain CCUG 49012 as the type strain of Undibacterium parvum sp. nov., and emended descriptions of the genus Undibacterium and the species Undibacterium pigrum.</title>
        <authorList>
            <person name="Eder W."/>
            <person name="Wanner G."/>
            <person name="Ludwig W."/>
            <person name="Busse H.J."/>
            <person name="Ziemke-Kageler F."/>
            <person name="Lang E."/>
        </authorList>
    </citation>
    <scope>NUCLEOTIDE SEQUENCE [LARGE SCALE GENOMIC DNA]</scope>
    <source>
        <strain evidence="4 5">DSM 23061</strain>
    </source>
</reference>
<keyword evidence="3" id="KW-0963">Cytoplasm</keyword>
<organism evidence="4 5">
    <name type="scientific">Undibacterium parvum</name>
    <dbReference type="NCBI Taxonomy" id="401471"/>
    <lineage>
        <taxon>Bacteria</taxon>
        <taxon>Pseudomonadati</taxon>
        <taxon>Pseudomonadota</taxon>
        <taxon>Betaproteobacteria</taxon>
        <taxon>Burkholderiales</taxon>
        <taxon>Oxalobacteraceae</taxon>
        <taxon>Undibacterium</taxon>
    </lineage>
</organism>
<dbReference type="EMBL" id="CP034464">
    <property type="protein sequence ID" value="AZP13211.1"/>
    <property type="molecule type" value="Genomic_DNA"/>
</dbReference>
<proteinExistence type="inferred from homology"/>
<dbReference type="Proteomes" id="UP000275663">
    <property type="component" value="Chromosome"/>
</dbReference>
<keyword evidence="2 3" id="KW-0143">Chaperone</keyword>
<evidence type="ECO:0000256" key="1">
    <source>
        <dbReference type="ARBA" id="ARBA00007177"/>
    </source>
</evidence>
<comment type="function">
    <text evidence="3">Required for maturation of urease via the functional incorporation of the urease nickel metallocenter.</text>
</comment>
<dbReference type="OrthoDB" id="9798842at2"/>
<keyword evidence="3" id="KW-0996">Nickel insertion</keyword>
<gene>
    <name evidence="3" type="primary">ureD</name>
    <name evidence="4" type="ORF">EJN92_15125</name>
</gene>
<dbReference type="Pfam" id="PF01774">
    <property type="entry name" value="UreD"/>
    <property type="match status" value="1"/>
</dbReference>
<evidence type="ECO:0000313" key="5">
    <source>
        <dbReference type="Proteomes" id="UP000275663"/>
    </source>
</evidence>
<sequence>MSSDLALLDEQIIAAIAIAPWQAKLRLGFSDDGGTTRLTERSHVGPLRVQKALYPEGGQICHAIIVHPPGGVVGGDQLEIAMSVQANAHALLATPGAAKWYKANGKISKQSVQMTVQQAASVEWLPQETIFFDAAHVQLSQTINLAKDASFIGCDILCFGRTASGESFHSGKISQHSTIRREGKLIWFEQGAVTGGSLAMTGLLGLGGNTVCATLLAAGKTVPAAVIAALREEASALLAGAGSFGVTQLKAVIVVRYLGNASEMARALMLMAWRYLRPEIIGREAVALRIWNT</sequence>
<evidence type="ECO:0000256" key="2">
    <source>
        <dbReference type="ARBA" id="ARBA00023186"/>
    </source>
</evidence>